<name>A0A101HP43_9BACT</name>
<comment type="caution">
    <text evidence="1">The sequence shown here is derived from an EMBL/GenBank/DDBJ whole genome shotgun (WGS) entry which is preliminary data.</text>
</comment>
<dbReference type="EMBL" id="LGGP01000153">
    <property type="protein sequence ID" value="KUK80466.1"/>
    <property type="molecule type" value="Genomic_DNA"/>
</dbReference>
<dbReference type="AlphaFoldDB" id="A0A101HP43"/>
<dbReference type="Proteomes" id="UP000054092">
    <property type="component" value="Unassembled WGS sequence"/>
</dbReference>
<evidence type="ECO:0000313" key="1">
    <source>
        <dbReference type="EMBL" id="KUK80466.1"/>
    </source>
</evidence>
<dbReference type="PATRIC" id="fig|1184387.3.peg.1371"/>
<sequence length="78" mass="9276">MRWKMKVESDKQIQVMAIALMTSELNQSANQKPHRHHPLCLDTENFILGNKVRFHELERLLRDGTPSYFFFTYILSHS</sequence>
<accession>A0A101HP43</accession>
<organism evidence="1 2">
    <name type="scientific">Mesotoga prima</name>
    <dbReference type="NCBI Taxonomy" id="1184387"/>
    <lineage>
        <taxon>Bacteria</taxon>
        <taxon>Thermotogati</taxon>
        <taxon>Thermotogota</taxon>
        <taxon>Thermotogae</taxon>
        <taxon>Kosmotogales</taxon>
        <taxon>Kosmotogaceae</taxon>
        <taxon>Mesotoga</taxon>
    </lineage>
</organism>
<reference evidence="2" key="1">
    <citation type="journal article" date="2015" name="MBio">
        <title>Genome-Resolved Metagenomic Analysis Reveals Roles for Candidate Phyla and Other Microbial Community Members in Biogeochemical Transformations in Oil Reservoirs.</title>
        <authorList>
            <person name="Hu P."/>
            <person name="Tom L."/>
            <person name="Singh A."/>
            <person name="Thomas B.C."/>
            <person name="Baker B.J."/>
            <person name="Piceno Y.M."/>
            <person name="Andersen G.L."/>
            <person name="Banfield J.F."/>
        </authorList>
    </citation>
    <scope>NUCLEOTIDE SEQUENCE [LARGE SCALE GENOMIC DNA]</scope>
</reference>
<proteinExistence type="predicted"/>
<gene>
    <name evidence="1" type="ORF">XD94_0962</name>
</gene>
<evidence type="ECO:0000313" key="2">
    <source>
        <dbReference type="Proteomes" id="UP000054092"/>
    </source>
</evidence>
<protein>
    <submittedName>
        <fullName evidence="1">Uncharacterized protein</fullName>
    </submittedName>
</protein>